<dbReference type="InterPro" id="IPR015421">
    <property type="entry name" value="PyrdxlP-dep_Trfase_major"/>
</dbReference>
<evidence type="ECO:0000313" key="2">
    <source>
        <dbReference type="EMBL" id="KUK18566.1"/>
    </source>
</evidence>
<dbReference type="EMBL" id="LGFD01000002">
    <property type="protein sequence ID" value="KUK18566.1"/>
    <property type="molecule type" value="Genomic_DNA"/>
</dbReference>
<dbReference type="PANTHER" id="PTHR43586">
    <property type="entry name" value="CYSTEINE DESULFURASE"/>
    <property type="match status" value="1"/>
</dbReference>
<keyword evidence="2" id="KW-0032">Aminotransferase</keyword>
<keyword evidence="2" id="KW-0808">Transferase</keyword>
<organism evidence="2 3">
    <name type="scientific">Thermococcus sibiricus</name>
    <dbReference type="NCBI Taxonomy" id="172049"/>
    <lineage>
        <taxon>Archaea</taxon>
        <taxon>Methanobacteriati</taxon>
        <taxon>Methanobacteriota</taxon>
        <taxon>Thermococci</taxon>
        <taxon>Thermococcales</taxon>
        <taxon>Thermococcaceae</taxon>
        <taxon>Thermococcus</taxon>
    </lineage>
</organism>
<comment type="caution">
    <text evidence="2">The sequence shown here is derived from an EMBL/GenBank/DDBJ whole genome shotgun (WGS) entry which is preliminary data.</text>
</comment>
<reference evidence="3" key="1">
    <citation type="journal article" date="2015" name="MBio">
        <title>Genome-Resolved Metagenomic Analysis Reveals Roles for Candidate Phyla and Other Microbial Community Members in Biogeochemical Transformations in Oil Reservoirs.</title>
        <authorList>
            <person name="Hu P."/>
            <person name="Tom L."/>
            <person name="Singh A."/>
            <person name="Thomas B.C."/>
            <person name="Baker B.J."/>
            <person name="Piceno Y.M."/>
            <person name="Andersen G.L."/>
            <person name="Banfield J.F."/>
        </authorList>
    </citation>
    <scope>NUCLEOTIDE SEQUENCE [LARGE SCALE GENOMIC DNA]</scope>
</reference>
<dbReference type="Pfam" id="PF00266">
    <property type="entry name" value="Aminotran_5"/>
    <property type="match status" value="1"/>
</dbReference>
<accession>A0A124FFM5</accession>
<dbReference type="InterPro" id="IPR015424">
    <property type="entry name" value="PyrdxlP-dep_Trfase"/>
</dbReference>
<dbReference type="GO" id="GO:0008483">
    <property type="term" value="F:transaminase activity"/>
    <property type="evidence" value="ECO:0007669"/>
    <property type="project" value="UniProtKB-KW"/>
</dbReference>
<dbReference type="GeneID" id="8095905"/>
<dbReference type="Gene3D" id="3.40.640.10">
    <property type="entry name" value="Type I PLP-dependent aspartate aminotransferase-like (Major domain)"/>
    <property type="match status" value="1"/>
</dbReference>
<dbReference type="Proteomes" id="UP000053911">
    <property type="component" value="Unassembled WGS sequence"/>
</dbReference>
<dbReference type="AlphaFoldDB" id="A0A124FFM5"/>
<dbReference type="OMA" id="SDCEHPG"/>
<sequence length="398" mass="45197">MNVKHLFPGLRNFRAYLNTASAGFLPLTALKRSMDFLSYLTDFREGVDSVDFLDKEIMENVLDEGKRLLRTKRENLTLTIQTTEGLRRLLLSIEPKKSMNIISFDMEFPSLSCLLKSYAQRYNLELRVIKNRNGWYYLEDMEKLVDDNTFAIIGSSVQWISGQRMNLRELSRIAHEHGAWVIVDAVQHLGNLTLYPEKEGVDAVIAGGEKWLLNPSVGSGLMYVSNALIEEASPIAGLLNMKSPVGEWSSWWGMPEKDPWGNFDFRNDARKLDFGGGPPYLLATTLWGALEVINEIGIEKIERHNTNLAGRIKDEILALGLEIIGGEDWEKSAIITIKTGLSYEKEEEIYKRILAEGIKVSHRGALGHYGIRVSPHLYNEMKDIEIFLEFLVNSLSRL</sequence>
<proteinExistence type="predicted"/>
<dbReference type="PATRIC" id="fig|172049.5.peg.507"/>
<dbReference type="Gene3D" id="3.90.1150.10">
    <property type="entry name" value="Aspartate Aminotransferase, domain 1"/>
    <property type="match status" value="1"/>
</dbReference>
<dbReference type="SUPFAM" id="SSF53383">
    <property type="entry name" value="PLP-dependent transferases"/>
    <property type="match status" value="1"/>
</dbReference>
<evidence type="ECO:0000313" key="3">
    <source>
        <dbReference type="Proteomes" id="UP000053911"/>
    </source>
</evidence>
<dbReference type="InterPro" id="IPR000192">
    <property type="entry name" value="Aminotrans_V_dom"/>
</dbReference>
<dbReference type="InterPro" id="IPR015422">
    <property type="entry name" value="PyrdxlP-dep_Trfase_small"/>
</dbReference>
<gene>
    <name evidence="2" type="ORF">XD54_0126</name>
</gene>
<evidence type="ECO:0000259" key="1">
    <source>
        <dbReference type="Pfam" id="PF00266"/>
    </source>
</evidence>
<dbReference type="PANTHER" id="PTHR43586:SF15">
    <property type="entry name" value="BLR3095 PROTEIN"/>
    <property type="match status" value="1"/>
</dbReference>
<dbReference type="RefSeq" id="WP_015849188.1">
    <property type="nucleotide sequence ID" value="NZ_LGFD01000002.1"/>
</dbReference>
<feature type="domain" description="Aminotransferase class V" evidence="1">
    <location>
        <begin position="16"/>
        <end position="387"/>
    </location>
</feature>
<name>A0A124FFM5_9EURY</name>
<protein>
    <submittedName>
        <fullName evidence="2">Aminotransferase, class-V</fullName>
    </submittedName>
</protein>